<dbReference type="AlphaFoldDB" id="A0A9W9FXP1"/>
<name>A0A9W9FXP1_9EURO</name>
<dbReference type="InterPro" id="IPR036140">
    <property type="entry name" value="PFN_sf"/>
</dbReference>
<dbReference type="Gene3D" id="3.30.450.30">
    <property type="entry name" value="Dynein light chain 2a, cytoplasmic"/>
    <property type="match status" value="1"/>
</dbReference>
<gene>
    <name evidence="1" type="ORF">N7456_004948</name>
</gene>
<dbReference type="SUPFAM" id="SSF55770">
    <property type="entry name" value="Profilin (actin-binding protein)"/>
    <property type="match status" value="1"/>
</dbReference>
<evidence type="ECO:0000313" key="2">
    <source>
        <dbReference type="Proteomes" id="UP001149165"/>
    </source>
</evidence>
<sequence length="59" mass="6321">MAIRVDGRSIWGQNGNEAVCVTKTNLAIIVAHNIEGATSTEVATVVEGLAEYIRETGYQ</sequence>
<keyword evidence="2" id="KW-1185">Reference proteome</keyword>
<comment type="caution">
    <text evidence="1">The sequence shown here is derived from an EMBL/GenBank/DDBJ whole genome shotgun (WGS) entry which is preliminary data.</text>
</comment>
<dbReference type="OrthoDB" id="421374at2759"/>
<reference evidence="1" key="2">
    <citation type="journal article" date="2023" name="IMA Fungus">
        <title>Comparative genomic study of the Penicillium genus elucidates a diverse pangenome and 15 lateral gene transfer events.</title>
        <authorList>
            <person name="Petersen C."/>
            <person name="Sorensen T."/>
            <person name="Nielsen M.R."/>
            <person name="Sondergaard T.E."/>
            <person name="Sorensen J.L."/>
            <person name="Fitzpatrick D.A."/>
            <person name="Frisvad J.C."/>
            <person name="Nielsen K.L."/>
        </authorList>
    </citation>
    <scope>NUCLEOTIDE SEQUENCE</scope>
    <source>
        <strain evidence="1">IBT 30069</strain>
    </source>
</reference>
<reference evidence="1" key="1">
    <citation type="submission" date="2022-11" db="EMBL/GenBank/DDBJ databases">
        <authorList>
            <person name="Petersen C."/>
        </authorList>
    </citation>
    <scope>NUCLEOTIDE SEQUENCE</scope>
    <source>
        <strain evidence="1">IBT 30069</strain>
    </source>
</reference>
<organism evidence="1 2">
    <name type="scientific">Penicillium angulare</name>
    <dbReference type="NCBI Taxonomy" id="116970"/>
    <lineage>
        <taxon>Eukaryota</taxon>
        <taxon>Fungi</taxon>
        <taxon>Dikarya</taxon>
        <taxon>Ascomycota</taxon>
        <taxon>Pezizomycotina</taxon>
        <taxon>Eurotiomycetes</taxon>
        <taxon>Eurotiomycetidae</taxon>
        <taxon>Eurotiales</taxon>
        <taxon>Aspergillaceae</taxon>
        <taxon>Penicillium</taxon>
    </lineage>
</organism>
<dbReference type="GO" id="GO:0003779">
    <property type="term" value="F:actin binding"/>
    <property type="evidence" value="ECO:0007669"/>
    <property type="project" value="InterPro"/>
</dbReference>
<protein>
    <submittedName>
        <fullName evidence="1">Profilin</fullName>
    </submittedName>
</protein>
<dbReference type="Pfam" id="PF00235">
    <property type="entry name" value="Profilin"/>
    <property type="match status" value="1"/>
</dbReference>
<dbReference type="Proteomes" id="UP001149165">
    <property type="component" value="Unassembled WGS sequence"/>
</dbReference>
<dbReference type="InterPro" id="IPR048278">
    <property type="entry name" value="PFN"/>
</dbReference>
<accession>A0A9W9FXP1</accession>
<evidence type="ECO:0000313" key="1">
    <source>
        <dbReference type="EMBL" id="KAJ5108273.1"/>
    </source>
</evidence>
<dbReference type="EMBL" id="JAPQKH010000003">
    <property type="protein sequence ID" value="KAJ5108273.1"/>
    <property type="molecule type" value="Genomic_DNA"/>
</dbReference>
<proteinExistence type="predicted"/>